<dbReference type="InterPro" id="IPR004090">
    <property type="entry name" value="Chemotax_Me-accpt_rcpt"/>
</dbReference>
<comment type="similarity">
    <text evidence="2">Belongs to the methyl-accepting chemotaxis (MCP) protein family.</text>
</comment>
<dbReference type="Gene3D" id="1.10.287.950">
    <property type="entry name" value="Methyl-accepting chemotaxis protein"/>
    <property type="match status" value="1"/>
</dbReference>
<dbReference type="InterPro" id="IPR004089">
    <property type="entry name" value="MCPsignal_dom"/>
</dbReference>
<dbReference type="RefSeq" id="WP_124221228.1">
    <property type="nucleotide sequence ID" value="NZ_RKQL01000002.1"/>
</dbReference>
<sequence length="483" mass="51785">MNTEAIEAGMQGTQAEGLSGWPRVAPAEQPPAEAEGSGEAGFLERLRADREAVLSAVLDWFEGRGDGALRAIELVDTERWLRAFGQARAALVAGADANRRAMRRIAFSEARVVGFQNEFSRLAYLVTDTARGLQQASSTTQSAAQALERLGERAQTTAERIDQGARALLGVQEEVRDVRGFVEATRGKLTGFVGSVQTVETLTSGIQEVANQTNLLALNAAIEAARAGEAGRGFAVVADEVRNLARKTAQITRRIEELTLTIRDNSADLDTDMARAAQRMERVGHLVRAVQDTTDAARQTMTEVIEVANAEQAEMAEIVAHAQTQARSAAEAQTMLGGLEAQFGSLLQTVNDARADLKTGAAAIGAFGAPDLALRVSLAMHYAWIGELLAAAQSGRVVDMDVSNFRACYFGKWYYGPAQHYFGSHAGFTTTESVHQRVHRIGQSLVEALRAGDAGRITSLAAELEAASDAITEQLESLMRAVN</sequence>
<dbReference type="Proteomes" id="UP000272193">
    <property type="component" value="Unassembled WGS sequence"/>
</dbReference>
<dbReference type="GO" id="GO:0006935">
    <property type="term" value="P:chemotaxis"/>
    <property type="evidence" value="ECO:0007669"/>
    <property type="project" value="InterPro"/>
</dbReference>
<evidence type="ECO:0000313" key="6">
    <source>
        <dbReference type="EMBL" id="RPE70534.1"/>
    </source>
</evidence>
<feature type="compositionally biased region" description="Low complexity" evidence="4">
    <location>
        <begin position="25"/>
        <end position="38"/>
    </location>
</feature>
<dbReference type="PROSITE" id="PS50111">
    <property type="entry name" value="CHEMOTAXIS_TRANSDUC_2"/>
    <property type="match status" value="1"/>
</dbReference>
<dbReference type="InterPro" id="IPR025991">
    <property type="entry name" value="Chemoreceptor_zinc-bind_dom"/>
</dbReference>
<dbReference type="PRINTS" id="PR00260">
    <property type="entry name" value="CHEMTRNSDUCR"/>
</dbReference>
<organism evidence="6 7">
    <name type="scientific">Tibeticola sediminis</name>
    <dbReference type="NCBI Taxonomy" id="1917811"/>
    <lineage>
        <taxon>Bacteria</taxon>
        <taxon>Pseudomonadati</taxon>
        <taxon>Pseudomonadota</taxon>
        <taxon>Betaproteobacteria</taxon>
        <taxon>Burkholderiales</taxon>
        <taxon>Comamonadaceae</taxon>
        <taxon>Tibeticola</taxon>
    </lineage>
</organism>
<evidence type="ECO:0000256" key="2">
    <source>
        <dbReference type="ARBA" id="ARBA00029447"/>
    </source>
</evidence>
<dbReference type="Pfam" id="PF00015">
    <property type="entry name" value="MCPsignal"/>
    <property type="match status" value="1"/>
</dbReference>
<dbReference type="SUPFAM" id="SSF58104">
    <property type="entry name" value="Methyl-accepting chemotaxis protein (MCP) signaling domain"/>
    <property type="match status" value="1"/>
</dbReference>
<dbReference type="Pfam" id="PF13682">
    <property type="entry name" value="CZB"/>
    <property type="match status" value="1"/>
</dbReference>
<evidence type="ECO:0000256" key="4">
    <source>
        <dbReference type="SAM" id="MobiDB-lite"/>
    </source>
</evidence>
<keyword evidence="7" id="KW-1185">Reference proteome</keyword>
<dbReference type="SMART" id="SM00283">
    <property type="entry name" value="MA"/>
    <property type="match status" value="1"/>
</dbReference>
<reference evidence="6 7" key="1">
    <citation type="submission" date="2018-11" db="EMBL/GenBank/DDBJ databases">
        <title>Genomic Encyclopedia of Type Strains, Phase IV (KMG-IV): sequencing the most valuable type-strain genomes for metagenomic binning, comparative biology and taxonomic classification.</title>
        <authorList>
            <person name="Goeker M."/>
        </authorList>
    </citation>
    <scope>NUCLEOTIDE SEQUENCE [LARGE SCALE GENOMIC DNA]</scope>
    <source>
        <strain evidence="6 7">DSM 101684</strain>
    </source>
</reference>
<dbReference type="OrthoDB" id="9808588at2"/>
<dbReference type="AlphaFoldDB" id="A0A3N4VC95"/>
<evidence type="ECO:0000259" key="5">
    <source>
        <dbReference type="PROSITE" id="PS50111"/>
    </source>
</evidence>
<evidence type="ECO:0000256" key="3">
    <source>
        <dbReference type="PROSITE-ProRule" id="PRU00284"/>
    </source>
</evidence>
<dbReference type="Gene3D" id="1.20.120.30">
    <property type="entry name" value="Aspartate receptor, ligand-binding domain"/>
    <property type="match status" value="1"/>
</dbReference>
<accession>A0A3N4VC95</accession>
<feature type="region of interest" description="Disordered" evidence="4">
    <location>
        <begin position="1"/>
        <end position="38"/>
    </location>
</feature>
<dbReference type="PANTHER" id="PTHR32089">
    <property type="entry name" value="METHYL-ACCEPTING CHEMOTAXIS PROTEIN MCPB"/>
    <property type="match status" value="1"/>
</dbReference>
<dbReference type="PANTHER" id="PTHR32089:SF112">
    <property type="entry name" value="LYSOZYME-LIKE PROTEIN-RELATED"/>
    <property type="match status" value="1"/>
</dbReference>
<dbReference type="EMBL" id="RKQL01000002">
    <property type="protein sequence ID" value="RPE70534.1"/>
    <property type="molecule type" value="Genomic_DNA"/>
</dbReference>
<dbReference type="GO" id="GO:0007165">
    <property type="term" value="P:signal transduction"/>
    <property type="evidence" value="ECO:0007669"/>
    <property type="project" value="UniProtKB-KW"/>
</dbReference>
<gene>
    <name evidence="6" type="ORF">EDC62_1016</name>
</gene>
<evidence type="ECO:0000256" key="1">
    <source>
        <dbReference type="ARBA" id="ARBA00023224"/>
    </source>
</evidence>
<comment type="caution">
    <text evidence="6">The sequence shown here is derived from an EMBL/GenBank/DDBJ whole genome shotgun (WGS) entry which is preliminary data.</text>
</comment>
<protein>
    <submittedName>
        <fullName evidence="6">Methyl-accepting chemotaxis protein</fullName>
    </submittedName>
</protein>
<proteinExistence type="inferred from homology"/>
<feature type="domain" description="Methyl-accepting transducer" evidence="5">
    <location>
        <begin position="126"/>
        <end position="340"/>
    </location>
</feature>
<dbReference type="GO" id="GO:0016020">
    <property type="term" value="C:membrane"/>
    <property type="evidence" value="ECO:0007669"/>
    <property type="project" value="InterPro"/>
</dbReference>
<dbReference type="GO" id="GO:0004888">
    <property type="term" value="F:transmembrane signaling receptor activity"/>
    <property type="evidence" value="ECO:0007669"/>
    <property type="project" value="InterPro"/>
</dbReference>
<evidence type="ECO:0000313" key="7">
    <source>
        <dbReference type="Proteomes" id="UP000272193"/>
    </source>
</evidence>
<keyword evidence="1 3" id="KW-0807">Transducer</keyword>
<name>A0A3N4VC95_9BURK</name>